<reference evidence="1" key="1">
    <citation type="submission" date="2020-03" db="EMBL/GenBank/DDBJ databases">
        <title>The deep terrestrial virosphere.</title>
        <authorList>
            <person name="Holmfeldt K."/>
            <person name="Nilsson E."/>
            <person name="Simone D."/>
            <person name="Lopez-Fernandez M."/>
            <person name="Wu X."/>
            <person name="de Brujin I."/>
            <person name="Lundin D."/>
            <person name="Andersson A."/>
            <person name="Bertilsson S."/>
            <person name="Dopson M."/>
        </authorList>
    </citation>
    <scope>NUCLEOTIDE SEQUENCE</scope>
    <source>
        <strain evidence="1">TM448A00111</strain>
        <strain evidence="2">TM448B00196</strain>
    </source>
</reference>
<dbReference type="EMBL" id="MT144598">
    <property type="protein sequence ID" value="QJH94271.1"/>
    <property type="molecule type" value="Genomic_DNA"/>
</dbReference>
<dbReference type="AlphaFoldDB" id="A0A6H1ZBA6"/>
<accession>A0A6H1ZBA6</accession>
<proteinExistence type="predicted"/>
<evidence type="ECO:0000313" key="1">
    <source>
        <dbReference type="EMBL" id="QJA44555.1"/>
    </source>
</evidence>
<sequence>MPTPFVTNKPFDEEYIEATFYAWYEAGRPRNKSIRDCLPEREDGKPARSTVDDWIKNYGWIERADALDVQRSNLLDQRAIERRADMLERQAKIGKALLDKGYEYIEENEPASIAEAVKLVVEGKNMERESLGYSEILKKYSRMQNTELDQELRKLLGTGEDEDIIEGDSVDVTEIINDAT</sequence>
<name>A0A6H1ZBA6_9ZZZZ</name>
<dbReference type="EMBL" id="MT143977">
    <property type="protein sequence ID" value="QJA44555.1"/>
    <property type="molecule type" value="Genomic_DNA"/>
</dbReference>
<gene>
    <name evidence="1" type="ORF">TM448A00111_0058</name>
    <name evidence="2" type="ORF">TM448B00196_0058</name>
</gene>
<organism evidence="1">
    <name type="scientific">viral metagenome</name>
    <dbReference type="NCBI Taxonomy" id="1070528"/>
    <lineage>
        <taxon>unclassified sequences</taxon>
        <taxon>metagenomes</taxon>
        <taxon>organismal metagenomes</taxon>
    </lineage>
</organism>
<protein>
    <submittedName>
        <fullName evidence="1">Uncharacterized protein</fullName>
    </submittedName>
</protein>
<evidence type="ECO:0000313" key="2">
    <source>
        <dbReference type="EMBL" id="QJH94271.1"/>
    </source>
</evidence>